<keyword evidence="7 10" id="KW-0472">Membrane</keyword>
<keyword evidence="9 13" id="KW-0378">Hydrolase</keyword>
<keyword evidence="9" id="KW-0511">Multifunctional enzyme</keyword>
<comment type="caution">
    <text evidence="13">The sequence shown here is derived from an EMBL/GenBank/DDBJ whole genome shotgun (WGS) entry which is preliminary data.</text>
</comment>
<evidence type="ECO:0000256" key="9">
    <source>
        <dbReference type="RuleBase" id="RU003794"/>
    </source>
</evidence>
<dbReference type="EC" id="3.4.23.43" evidence="9"/>
<evidence type="ECO:0000259" key="11">
    <source>
        <dbReference type="Pfam" id="PF01478"/>
    </source>
</evidence>
<evidence type="ECO:0000313" key="13">
    <source>
        <dbReference type="EMBL" id="MFD0791258.1"/>
    </source>
</evidence>
<keyword evidence="9" id="KW-0645">Protease</keyword>
<name>A0ABW3AJX0_9MICO</name>
<dbReference type="Gene3D" id="1.20.120.1220">
    <property type="match status" value="1"/>
</dbReference>
<reference evidence="14" key="1">
    <citation type="journal article" date="2019" name="Int. J. Syst. Evol. Microbiol.">
        <title>The Global Catalogue of Microorganisms (GCM) 10K type strain sequencing project: providing services to taxonomists for standard genome sequencing and annotation.</title>
        <authorList>
            <consortium name="The Broad Institute Genomics Platform"/>
            <consortium name="The Broad Institute Genome Sequencing Center for Infectious Disease"/>
            <person name="Wu L."/>
            <person name="Ma J."/>
        </authorList>
    </citation>
    <scope>NUCLEOTIDE SEQUENCE [LARGE SCALE GENOMIC DNA]</scope>
    <source>
        <strain evidence="14">CCUG 54523</strain>
    </source>
</reference>
<dbReference type="EMBL" id="JBHTII010000002">
    <property type="protein sequence ID" value="MFD0791258.1"/>
    <property type="molecule type" value="Genomic_DNA"/>
</dbReference>
<comment type="function">
    <text evidence="9">Plays an essential role in type IV pili and type II pseudopili formation by proteolytically removing the leader sequence from substrate proteins and subsequently monomethylating the alpha-amino group of the newly exposed N-terminal phenylalanine.</text>
</comment>
<keyword evidence="3" id="KW-1003">Cell membrane</keyword>
<accession>A0ABW3AJX0</accession>
<feature type="transmembrane region" description="Helical" evidence="10">
    <location>
        <begin position="137"/>
        <end position="159"/>
    </location>
</feature>
<proteinExistence type="inferred from homology"/>
<comment type="subcellular location">
    <subcellularLocation>
        <location evidence="1">Cell inner membrane</location>
        <topology evidence="1">Multi-pass membrane protein</topology>
    </subcellularLocation>
    <subcellularLocation>
        <location evidence="9">Cell membrane</location>
        <topology evidence="9">Multi-pass membrane protein</topology>
    </subcellularLocation>
</comment>
<feature type="transmembrane region" description="Helical" evidence="10">
    <location>
        <begin position="207"/>
        <end position="235"/>
    </location>
</feature>
<organism evidence="13 14">
    <name type="scientific">Microbacterium insulae</name>
    <dbReference type="NCBI Taxonomy" id="483014"/>
    <lineage>
        <taxon>Bacteria</taxon>
        <taxon>Bacillati</taxon>
        <taxon>Actinomycetota</taxon>
        <taxon>Actinomycetes</taxon>
        <taxon>Micrococcales</taxon>
        <taxon>Microbacteriaceae</taxon>
        <taxon>Microbacterium</taxon>
    </lineage>
</organism>
<keyword evidence="4" id="KW-0997">Cell inner membrane</keyword>
<evidence type="ECO:0000256" key="3">
    <source>
        <dbReference type="ARBA" id="ARBA00022475"/>
    </source>
</evidence>
<dbReference type="Pfam" id="PF01478">
    <property type="entry name" value="Peptidase_A24"/>
    <property type="match status" value="1"/>
</dbReference>
<feature type="transmembrane region" description="Helical" evidence="10">
    <location>
        <begin position="247"/>
        <end position="270"/>
    </location>
</feature>
<evidence type="ECO:0000256" key="4">
    <source>
        <dbReference type="ARBA" id="ARBA00022519"/>
    </source>
</evidence>
<gene>
    <name evidence="13" type="ORF">ACFQ0P_12680</name>
</gene>
<evidence type="ECO:0000313" key="14">
    <source>
        <dbReference type="Proteomes" id="UP001597055"/>
    </source>
</evidence>
<dbReference type="Pfam" id="PF06750">
    <property type="entry name" value="A24_N_bact"/>
    <property type="match status" value="1"/>
</dbReference>
<dbReference type="InterPro" id="IPR014032">
    <property type="entry name" value="Peptidase_A24A_bac"/>
</dbReference>
<keyword evidence="9" id="KW-0489">Methyltransferase</keyword>
<dbReference type="PANTHER" id="PTHR30487:SF0">
    <property type="entry name" value="PREPILIN LEADER PEPTIDASE_N-METHYLTRANSFERASE-RELATED"/>
    <property type="match status" value="1"/>
</dbReference>
<keyword evidence="6 10" id="KW-1133">Transmembrane helix</keyword>
<comment type="catalytic activity">
    <reaction evidence="9">
        <text>Typically cleaves a -Gly-|-Phe- bond to release an N-terminal, basic peptide of 5-8 residues from type IV prepilin, and then N-methylates the new N-terminal amino group, the methyl donor being S-adenosyl-L-methionine.</text>
        <dbReference type="EC" id="3.4.23.43"/>
    </reaction>
</comment>
<evidence type="ECO:0000259" key="12">
    <source>
        <dbReference type="Pfam" id="PF06750"/>
    </source>
</evidence>
<dbReference type="InterPro" id="IPR010627">
    <property type="entry name" value="Prepilin_pept_A24_N"/>
</dbReference>
<dbReference type="InterPro" id="IPR050882">
    <property type="entry name" value="Prepilin_peptidase/N-MTase"/>
</dbReference>
<dbReference type="InterPro" id="IPR000045">
    <property type="entry name" value="Prepilin_IV_endopep_pep"/>
</dbReference>
<dbReference type="PANTHER" id="PTHR30487">
    <property type="entry name" value="TYPE 4 PREPILIN-LIKE PROTEINS LEADER PEPTIDE-PROCESSING ENZYME"/>
    <property type="match status" value="1"/>
</dbReference>
<dbReference type="RefSeq" id="WP_204979035.1">
    <property type="nucleotide sequence ID" value="NZ_JBHTII010000002.1"/>
</dbReference>
<feature type="transmembrane region" description="Helical" evidence="10">
    <location>
        <begin position="166"/>
        <end position="187"/>
    </location>
</feature>
<sequence length="276" mass="29077">MTPLAPPVLAFVLVFAGLFGLVIGSFLNVVIHRVPARVPLTRESRCPSCDHAIKPWQNVPVVAWLALRGRCAQCGEPISPRYPLVELATGLSFVGVVWFFLATATTPMPATVVVIVAYLYFSAITIALAMIDLDTHRLPNAIVLPAYVVSLLLLALACVQGADWSALLRAGAGGAILYAFYFVLRLIRPGGMGGGDVKLAGVIGIYLAWLGWGALIVGAFAAFVFGGVFGLALIAARRAGRKTAIPFGPWMLAGAWTGIFAGEAIARGYMGLLAPA</sequence>
<keyword evidence="5 9" id="KW-0812">Transmembrane</keyword>
<keyword evidence="14" id="KW-1185">Reference proteome</keyword>
<evidence type="ECO:0000256" key="10">
    <source>
        <dbReference type="SAM" id="Phobius"/>
    </source>
</evidence>
<evidence type="ECO:0000256" key="7">
    <source>
        <dbReference type="ARBA" id="ARBA00023136"/>
    </source>
</evidence>
<dbReference type="Proteomes" id="UP001597055">
    <property type="component" value="Unassembled WGS sequence"/>
</dbReference>
<evidence type="ECO:0000256" key="5">
    <source>
        <dbReference type="ARBA" id="ARBA00022692"/>
    </source>
</evidence>
<feature type="transmembrane region" description="Helical" evidence="10">
    <location>
        <begin position="7"/>
        <end position="31"/>
    </location>
</feature>
<keyword evidence="9" id="KW-0808">Transferase</keyword>
<evidence type="ECO:0000256" key="1">
    <source>
        <dbReference type="ARBA" id="ARBA00004429"/>
    </source>
</evidence>
<evidence type="ECO:0000256" key="8">
    <source>
        <dbReference type="RuleBase" id="RU003793"/>
    </source>
</evidence>
<feature type="transmembrane region" description="Helical" evidence="10">
    <location>
        <begin position="112"/>
        <end position="131"/>
    </location>
</feature>
<feature type="domain" description="Prepilin type IV endopeptidase peptidase" evidence="11">
    <location>
        <begin position="120"/>
        <end position="231"/>
    </location>
</feature>
<dbReference type="GO" id="GO:0016787">
    <property type="term" value="F:hydrolase activity"/>
    <property type="evidence" value="ECO:0007669"/>
    <property type="project" value="UniProtKB-KW"/>
</dbReference>
<dbReference type="EC" id="2.1.1.-" evidence="9"/>
<evidence type="ECO:0000256" key="2">
    <source>
        <dbReference type="ARBA" id="ARBA00005801"/>
    </source>
</evidence>
<dbReference type="PRINTS" id="PR00864">
    <property type="entry name" value="PREPILNPTASE"/>
</dbReference>
<evidence type="ECO:0000256" key="6">
    <source>
        <dbReference type="ARBA" id="ARBA00022989"/>
    </source>
</evidence>
<protein>
    <recommendedName>
        <fullName evidence="9">Prepilin leader peptidase/N-methyltransferase</fullName>
        <ecNumber evidence="9">2.1.1.-</ecNumber>
        <ecNumber evidence="9">3.4.23.43</ecNumber>
    </recommendedName>
</protein>
<feature type="domain" description="Prepilin peptidase A24 N-terminal" evidence="12">
    <location>
        <begin position="18"/>
        <end position="100"/>
    </location>
</feature>
<comment type="similarity">
    <text evidence="2 8">Belongs to the peptidase A24 family.</text>
</comment>